<evidence type="ECO:0000256" key="1">
    <source>
        <dbReference type="ARBA" id="ARBA00004613"/>
    </source>
</evidence>
<comment type="similarity">
    <text evidence="2 5">Belongs to the RxLR effector family.</text>
</comment>
<comment type="domain">
    <text evidence="5">The RxLR-dEER motif acts to carry the protein into the host cell cytoplasm through binding to cell surface phosphatidylinositol-3-phosphate.</text>
</comment>
<evidence type="ECO:0000256" key="3">
    <source>
        <dbReference type="ARBA" id="ARBA00022525"/>
    </source>
</evidence>
<evidence type="ECO:0000256" key="6">
    <source>
        <dbReference type="SAM" id="MobiDB-lite"/>
    </source>
</evidence>
<comment type="subcellular location">
    <subcellularLocation>
        <location evidence="1 5">Secreted</location>
    </subcellularLocation>
</comment>
<feature type="region of interest" description="Disordered" evidence="6">
    <location>
        <begin position="173"/>
        <end position="193"/>
    </location>
</feature>
<evidence type="ECO:0000313" key="8">
    <source>
        <dbReference type="Proteomes" id="UP001165083"/>
    </source>
</evidence>
<dbReference type="GO" id="GO:0005576">
    <property type="term" value="C:extracellular region"/>
    <property type="evidence" value="ECO:0007669"/>
    <property type="project" value="UniProtKB-SubCell"/>
</dbReference>
<dbReference type="Proteomes" id="UP001165083">
    <property type="component" value="Unassembled WGS sequence"/>
</dbReference>
<comment type="function">
    <text evidence="5">Effector that suppresses plant defense responses during pathogen infection.</text>
</comment>
<protein>
    <recommendedName>
        <fullName evidence="5">RxLR effector protein</fullName>
    </recommendedName>
</protein>
<keyword evidence="3 5" id="KW-0964">Secreted</keyword>
<reference evidence="7" key="1">
    <citation type="submission" date="2023-04" db="EMBL/GenBank/DDBJ databases">
        <title>Phytophthora lilii NBRC 32176.</title>
        <authorList>
            <person name="Ichikawa N."/>
            <person name="Sato H."/>
            <person name="Tonouchi N."/>
        </authorList>
    </citation>
    <scope>NUCLEOTIDE SEQUENCE</scope>
    <source>
        <strain evidence="7">NBRC 32176</strain>
    </source>
</reference>
<evidence type="ECO:0000256" key="4">
    <source>
        <dbReference type="ARBA" id="ARBA00022729"/>
    </source>
</evidence>
<evidence type="ECO:0000256" key="5">
    <source>
        <dbReference type="RuleBase" id="RU367124"/>
    </source>
</evidence>
<name>A0A9W7DCE8_9STRA</name>
<dbReference type="Pfam" id="PF16810">
    <property type="entry name" value="RXLR"/>
    <property type="match status" value="1"/>
</dbReference>
<comment type="caution">
    <text evidence="7">The sequence shown here is derived from an EMBL/GenBank/DDBJ whole genome shotgun (WGS) entry which is preliminary data.</text>
</comment>
<accession>A0A9W7DCE8</accession>
<keyword evidence="4" id="KW-0732">Signal</keyword>
<sequence length="193" mass="21068">MLRDRRNDGATWSGATQPTSTSLTSVWKIAFNIAAIGGLPSHAIPGCDLSHWIAIAFRSRAWFDKFGNHESHFATCPQTLKPNPPHYCTMRLSSIILVATATLVVSYSTVSAAPGSKISAVASDATPPKNARFLRSFKTKEGDEDDKLESGKEERGGYPFLVPESAAIEMGKRIEDSTSSWEKYRTSPVAKTF</sequence>
<dbReference type="InterPro" id="IPR031825">
    <property type="entry name" value="RXLR"/>
</dbReference>
<organism evidence="7 8">
    <name type="scientific">Phytophthora lilii</name>
    <dbReference type="NCBI Taxonomy" id="2077276"/>
    <lineage>
        <taxon>Eukaryota</taxon>
        <taxon>Sar</taxon>
        <taxon>Stramenopiles</taxon>
        <taxon>Oomycota</taxon>
        <taxon>Peronosporomycetes</taxon>
        <taxon>Peronosporales</taxon>
        <taxon>Peronosporaceae</taxon>
        <taxon>Phytophthora</taxon>
    </lineage>
</organism>
<evidence type="ECO:0000256" key="2">
    <source>
        <dbReference type="ARBA" id="ARBA00010400"/>
    </source>
</evidence>
<keyword evidence="8" id="KW-1185">Reference proteome</keyword>
<dbReference type="AlphaFoldDB" id="A0A9W7DCE8"/>
<proteinExistence type="inferred from homology"/>
<evidence type="ECO:0000313" key="7">
    <source>
        <dbReference type="EMBL" id="GMF64917.1"/>
    </source>
</evidence>
<gene>
    <name evidence="7" type="ORF">Plil01_001766300</name>
</gene>
<dbReference type="EMBL" id="BSXW01012436">
    <property type="protein sequence ID" value="GMF64917.1"/>
    <property type="molecule type" value="Genomic_DNA"/>
</dbReference>